<comment type="caution">
    <text evidence="2">The sequence shown here is derived from an EMBL/GenBank/DDBJ whole genome shotgun (WGS) entry which is preliminary data.</text>
</comment>
<accession>A0A7K1GM69</accession>
<protein>
    <recommendedName>
        <fullName evidence="4">DUF4397 domain-containing protein</fullName>
    </recommendedName>
</protein>
<feature type="signal peptide" evidence="1">
    <location>
        <begin position="1"/>
        <end position="22"/>
    </location>
</feature>
<evidence type="ECO:0000313" key="3">
    <source>
        <dbReference type="Proteomes" id="UP000488936"/>
    </source>
</evidence>
<gene>
    <name evidence="2" type="ORF">GJV77_07900</name>
</gene>
<feature type="chain" id="PRO_5029672944" description="DUF4397 domain-containing protein" evidence="1">
    <location>
        <begin position="23"/>
        <end position="239"/>
    </location>
</feature>
<dbReference type="Proteomes" id="UP000488936">
    <property type="component" value="Unassembled WGS sequence"/>
</dbReference>
<evidence type="ECO:0000256" key="1">
    <source>
        <dbReference type="SAM" id="SignalP"/>
    </source>
</evidence>
<keyword evidence="1" id="KW-0732">Signal</keyword>
<name>A0A7K1GM69_9FLAO</name>
<dbReference type="RefSeq" id="WP_155035835.1">
    <property type="nucleotide sequence ID" value="NZ_JAYMMG010000019.1"/>
</dbReference>
<organism evidence="2 3">
    <name type="scientific">Myroides pelagicus</name>
    <dbReference type="NCBI Taxonomy" id="270914"/>
    <lineage>
        <taxon>Bacteria</taxon>
        <taxon>Pseudomonadati</taxon>
        <taxon>Bacteroidota</taxon>
        <taxon>Flavobacteriia</taxon>
        <taxon>Flavobacteriales</taxon>
        <taxon>Flavobacteriaceae</taxon>
        <taxon>Myroides</taxon>
    </lineage>
</organism>
<sequence length="239" mass="27082">MRKVFFLAATLVSAVFFQSCKSDDNFVMPPSAEVTMVNLYTNTNVVNYAVDDRLVQTLKVGNVFEYKDYMRTRVLPGERNIQARELQGKIAEYKTPIEVNKYYSTYLGGTFTKPVYFVTQDMIAEQDKAALENKSGIRFFNVSSDDTAVTLQIDEDIVLDRFKDRVTDTQESVALNQQYDLIETKTYKFTVLGPDQEILAVSKENTTFKKGIVYTIVFYGNKDNAAKPNAIGVIGNKLN</sequence>
<evidence type="ECO:0000313" key="2">
    <source>
        <dbReference type="EMBL" id="MTH29840.1"/>
    </source>
</evidence>
<dbReference type="PROSITE" id="PS51257">
    <property type="entry name" value="PROKAR_LIPOPROTEIN"/>
    <property type="match status" value="1"/>
</dbReference>
<evidence type="ECO:0008006" key="4">
    <source>
        <dbReference type="Google" id="ProtNLM"/>
    </source>
</evidence>
<dbReference type="OrthoDB" id="9792011at2"/>
<dbReference type="AlphaFoldDB" id="A0A7K1GM69"/>
<reference evidence="2 3" key="1">
    <citation type="journal article" date="2006" name="Int. J. Syst. Evol. Microbiol.">
        <title>Myroides pelagicus sp. nov., isolated from seawater in Thailand.</title>
        <authorList>
            <person name="Yoon J."/>
            <person name="Maneerat S."/>
            <person name="Kawai F."/>
            <person name="Yokota A."/>
        </authorList>
    </citation>
    <scope>NUCLEOTIDE SEQUENCE [LARGE SCALE GENOMIC DNA]</scope>
    <source>
        <strain evidence="2 3">SM1T</strain>
    </source>
</reference>
<proteinExistence type="predicted"/>
<keyword evidence="3" id="KW-1185">Reference proteome</keyword>
<dbReference type="EMBL" id="WMJY01000015">
    <property type="protein sequence ID" value="MTH29840.1"/>
    <property type="molecule type" value="Genomic_DNA"/>
</dbReference>